<name>A0AA86SE25_9FABA</name>
<proteinExistence type="predicted"/>
<dbReference type="Gramene" id="rna-AYBTSS11_LOCUS9785">
    <property type="protein sequence ID" value="CAJ1940578.1"/>
    <property type="gene ID" value="gene-AYBTSS11_LOCUS9785"/>
</dbReference>
<evidence type="ECO:0000313" key="2">
    <source>
        <dbReference type="EMBL" id="CAJ1940578.1"/>
    </source>
</evidence>
<feature type="non-terminal residue" evidence="2">
    <location>
        <position position="1"/>
    </location>
</feature>
<dbReference type="Proteomes" id="UP001189624">
    <property type="component" value="Chromosome 3"/>
</dbReference>
<keyword evidence="3" id="KW-1185">Reference proteome</keyword>
<dbReference type="EMBL" id="OY731400">
    <property type="protein sequence ID" value="CAJ1940578.1"/>
    <property type="molecule type" value="Genomic_DNA"/>
</dbReference>
<organism evidence="2 3">
    <name type="scientific">Sphenostylis stenocarpa</name>
    <dbReference type="NCBI Taxonomy" id="92480"/>
    <lineage>
        <taxon>Eukaryota</taxon>
        <taxon>Viridiplantae</taxon>
        <taxon>Streptophyta</taxon>
        <taxon>Embryophyta</taxon>
        <taxon>Tracheophyta</taxon>
        <taxon>Spermatophyta</taxon>
        <taxon>Magnoliopsida</taxon>
        <taxon>eudicotyledons</taxon>
        <taxon>Gunneridae</taxon>
        <taxon>Pentapetalae</taxon>
        <taxon>rosids</taxon>
        <taxon>fabids</taxon>
        <taxon>Fabales</taxon>
        <taxon>Fabaceae</taxon>
        <taxon>Papilionoideae</taxon>
        <taxon>50 kb inversion clade</taxon>
        <taxon>NPAAA clade</taxon>
        <taxon>indigoferoid/millettioid clade</taxon>
        <taxon>Phaseoleae</taxon>
        <taxon>Sphenostylis</taxon>
    </lineage>
</organism>
<protein>
    <submittedName>
        <fullName evidence="2">Uncharacterized protein</fullName>
    </submittedName>
</protein>
<sequence>FSKKATDMWKYVAKAYSNKVNGLSRTMESSHCNQLPNARTHGGSLNYLGDSN</sequence>
<reference evidence="2" key="1">
    <citation type="submission" date="2023-10" db="EMBL/GenBank/DDBJ databases">
        <authorList>
            <person name="Domelevo Entfellner J.-B."/>
        </authorList>
    </citation>
    <scope>NUCLEOTIDE SEQUENCE</scope>
</reference>
<accession>A0AA86SE25</accession>
<dbReference type="AlphaFoldDB" id="A0AA86SE25"/>
<feature type="region of interest" description="Disordered" evidence="1">
    <location>
        <begin position="32"/>
        <end position="52"/>
    </location>
</feature>
<evidence type="ECO:0000256" key="1">
    <source>
        <dbReference type="SAM" id="MobiDB-lite"/>
    </source>
</evidence>
<evidence type="ECO:0000313" key="3">
    <source>
        <dbReference type="Proteomes" id="UP001189624"/>
    </source>
</evidence>
<gene>
    <name evidence="2" type="ORF">AYBTSS11_LOCUS9785</name>
</gene>